<dbReference type="EMBL" id="CAJOBC010006451">
    <property type="protein sequence ID" value="CAF3899494.1"/>
    <property type="molecule type" value="Genomic_DNA"/>
</dbReference>
<evidence type="ECO:0000313" key="1">
    <source>
        <dbReference type="EMBL" id="CAF1135744.1"/>
    </source>
</evidence>
<keyword evidence="3" id="KW-1185">Reference proteome</keyword>
<organism evidence="1 3">
    <name type="scientific">Didymodactylos carnosus</name>
    <dbReference type="NCBI Taxonomy" id="1234261"/>
    <lineage>
        <taxon>Eukaryota</taxon>
        <taxon>Metazoa</taxon>
        <taxon>Spiralia</taxon>
        <taxon>Gnathifera</taxon>
        <taxon>Rotifera</taxon>
        <taxon>Eurotatoria</taxon>
        <taxon>Bdelloidea</taxon>
        <taxon>Philodinida</taxon>
        <taxon>Philodinidae</taxon>
        <taxon>Didymodactylos</taxon>
    </lineage>
</organism>
<dbReference type="AlphaFoldDB" id="A0A814RLF6"/>
<dbReference type="Proteomes" id="UP000681722">
    <property type="component" value="Unassembled WGS sequence"/>
</dbReference>
<reference evidence="1" key="1">
    <citation type="submission" date="2021-02" db="EMBL/GenBank/DDBJ databases">
        <authorList>
            <person name="Nowell W R."/>
        </authorList>
    </citation>
    <scope>NUCLEOTIDE SEQUENCE</scope>
</reference>
<dbReference type="EMBL" id="CAJNOQ010006449">
    <property type="protein sequence ID" value="CAF1135744.1"/>
    <property type="molecule type" value="Genomic_DNA"/>
</dbReference>
<proteinExistence type="predicted"/>
<protein>
    <submittedName>
        <fullName evidence="1">Uncharacterized protein</fullName>
    </submittedName>
</protein>
<gene>
    <name evidence="1" type="ORF">GPM918_LOCUS20428</name>
    <name evidence="2" type="ORF">SRO942_LOCUS20427</name>
</gene>
<comment type="caution">
    <text evidence="1">The sequence shown here is derived from an EMBL/GenBank/DDBJ whole genome shotgun (WGS) entry which is preliminary data.</text>
</comment>
<dbReference type="Proteomes" id="UP000663829">
    <property type="component" value="Unassembled WGS sequence"/>
</dbReference>
<evidence type="ECO:0000313" key="3">
    <source>
        <dbReference type="Proteomes" id="UP000663829"/>
    </source>
</evidence>
<name>A0A814RLF6_9BILA</name>
<accession>A0A814RLF6</accession>
<sequence length="116" mass="13397">MISLNRKRNGIENIGNTDLKTPILYVSTRENASLRLINDYHDMYEKDYMFIALPDESLLDIMLPKTYSQFDFEIKPNPLFLGQSYIEVNIISLLTADILIENLKNNSKPLNVDSKV</sequence>
<evidence type="ECO:0000313" key="2">
    <source>
        <dbReference type="EMBL" id="CAF3899494.1"/>
    </source>
</evidence>